<proteinExistence type="predicted"/>
<keyword evidence="2" id="KW-1185">Reference proteome</keyword>
<reference evidence="1 2" key="1">
    <citation type="journal article" date="2012" name="J. Bacteriol.">
        <title>Genome Sequence of Radiation-Resistant Modestobacter marinus Strain BC501, a Representative Actinobacterium That Thrives on Calcareous Stone Surfaces.</title>
        <authorList>
            <person name="Normand P."/>
            <person name="Gury J."/>
            <person name="Pujic P."/>
            <person name="Chouaia B."/>
            <person name="Crotti E."/>
            <person name="Brusetti L."/>
            <person name="Daffonchio D."/>
            <person name="Vacherie B."/>
            <person name="Barbe V."/>
            <person name="Medigue C."/>
            <person name="Calteau A."/>
            <person name="Ghodhbane-Gtari F."/>
            <person name="Essoussi I."/>
            <person name="Nouioui I."/>
            <person name="Abbassi-Ghozzi I."/>
            <person name="Gtari M."/>
        </authorList>
    </citation>
    <scope>NUCLEOTIDE SEQUENCE [LARGE SCALE GENOMIC DNA]</scope>
    <source>
        <strain evidence="2">BC 501</strain>
    </source>
</reference>
<evidence type="ECO:0000313" key="1">
    <source>
        <dbReference type="EMBL" id="CCH89518.1"/>
    </source>
</evidence>
<organism evidence="1 2">
    <name type="scientific">Modestobacter italicus (strain DSM 44449 / CECT 9708 / BC 501)</name>
    <dbReference type="NCBI Taxonomy" id="2732864"/>
    <lineage>
        <taxon>Bacteria</taxon>
        <taxon>Bacillati</taxon>
        <taxon>Actinomycetota</taxon>
        <taxon>Actinomycetes</taxon>
        <taxon>Geodermatophilales</taxon>
        <taxon>Geodermatophilaceae</taxon>
        <taxon>Modestobacter</taxon>
    </lineage>
</organism>
<name>I4F1K5_MODI5</name>
<accession>I4F1K5</accession>
<dbReference type="AlphaFoldDB" id="I4F1K5"/>
<dbReference type="HOGENOM" id="CLU_214429_0_0_11"/>
<dbReference type="KEGG" id="mmar:MODMU_4117"/>
<sequence>MAGTIRKLLISTVATKLIQEARKPQNQAKAKKLFADFQAKRSGKRPGGTNRY</sequence>
<dbReference type="OMA" id="AKMGEQN"/>
<dbReference type="Proteomes" id="UP000006461">
    <property type="component" value="Chromosome"/>
</dbReference>
<dbReference type="EMBL" id="FO203431">
    <property type="protein sequence ID" value="CCH89518.1"/>
    <property type="molecule type" value="Genomic_DNA"/>
</dbReference>
<protein>
    <submittedName>
        <fullName evidence="1">Uncharacterized protein</fullName>
    </submittedName>
</protein>
<gene>
    <name evidence="1" type="ordered locus">MODMU_4117</name>
</gene>
<evidence type="ECO:0000313" key="2">
    <source>
        <dbReference type="Proteomes" id="UP000006461"/>
    </source>
</evidence>